<dbReference type="InterPro" id="IPR001878">
    <property type="entry name" value="Znf_CCHC"/>
</dbReference>
<keyword evidence="2" id="KW-0479">Metal-binding</keyword>
<dbReference type="InterPro" id="IPR032567">
    <property type="entry name" value="RTL1-rel"/>
</dbReference>
<reference evidence="5" key="1">
    <citation type="submission" date="2020-11" db="EMBL/GenBank/DDBJ databases">
        <authorList>
            <consortium name="DOE Joint Genome Institute"/>
            <person name="Ahrendt S."/>
            <person name="Riley R."/>
            <person name="Andreopoulos W."/>
            <person name="Labutti K."/>
            <person name="Pangilinan J."/>
            <person name="Ruiz-Duenas F.J."/>
            <person name="Barrasa J.M."/>
            <person name="Sanchez-Garcia M."/>
            <person name="Camarero S."/>
            <person name="Miyauchi S."/>
            <person name="Serrano A."/>
            <person name="Linde D."/>
            <person name="Babiker R."/>
            <person name="Drula E."/>
            <person name="Ayuso-Fernandez I."/>
            <person name="Pacheco R."/>
            <person name="Padilla G."/>
            <person name="Ferreira P."/>
            <person name="Barriuso J."/>
            <person name="Kellner H."/>
            <person name="Castanera R."/>
            <person name="Alfaro M."/>
            <person name="Ramirez L."/>
            <person name="Pisabarro A.G."/>
            <person name="Kuo A."/>
            <person name="Tritt A."/>
            <person name="Lipzen A."/>
            <person name="He G."/>
            <person name="Yan M."/>
            <person name="Ng V."/>
            <person name="Cullen D."/>
            <person name="Martin F."/>
            <person name="Rosso M.-N."/>
            <person name="Henrissat B."/>
            <person name="Hibbett D."/>
            <person name="Martinez A.T."/>
            <person name="Grigoriev I.V."/>
        </authorList>
    </citation>
    <scope>NUCLEOTIDE SEQUENCE</scope>
    <source>
        <strain evidence="5">CIRM-BRFM 674</strain>
    </source>
</reference>
<evidence type="ECO:0000259" key="4">
    <source>
        <dbReference type="PROSITE" id="PS50158"/>
    </source>
</evidence>
<keyword evidence="6" id="KW-1185">Reference proteome</keyword>
<dbReference type="AlphaFoldDB" id="A0A9P6CSN8"/>
<sequence>MSGGPSRITRQRSSHELKPYPTSPPPKGKGVTRTAQSGSLVNPGTAQQPTSRVEQTTIAELKAEPTETAPQQPVPAQPILGPVHEETPLPPLPSYTTPLFPVDDGPSGSHEPTDRKPPDPEYPSDSESEEDMAARPKEINLNKPEPYDGDPAGYTDFANACRIYLAVNKGIYVTPMHKVAFVLSLLTKGDTKMWKNNWIKDNMDGDDLREGVTSDTLANDLRRTYYPTYSKEEAARALYNLRRKPGQTIENLNTKFKELANLAELENETQNLISMYQRAIGHAVLTKVMDKEDREDLDTIEKWYRAAAKRDNDYHHIQAVLEQTRPGGGTNSKQPQPRRFQYAPGNRFQSWRNQNPKRSYDPNAMDTSAGVIDVKAMSPEKLELYKKQACFQCGKPGHLARDCPDKTKNIFKRPNEESRNFTPRQGGFRRFPPRKPTAANIRSMIAELDEEDRFNLIQEEINEHDSKVPDERKLDPKQDF</sequence>
<feature type="region of interest" description="Disordered" evidence="3">
    <location>
        <begin position="416"/>
        <end position="435"/>
    </location>
</feature>
<evidence type="ECO:0000256" key="1">
    <source>
        <dbReference type="ARBA" id="ARBA00022664"/>
    </source>
</evidence>
<proteinExistence type="predicted"/>
<feature type="compositionally biased region" description="Polar residues" evidence="3">
    <location>
        <begin position="33"/>
        <end position="58"/>
    </location>
</feature>
<organism evidence="5 6">
    <name type="scientific">Pholiota conissans</name>
    <dbReference type="NCBI Taxonomy" id="109636"/>
    <lineage>
        <taxon>Eukaryota</taxon>
        <taxon>Fungi</taxon>
        <taxon>Dikarya</taxon>
        <taxon>Basidiomycota</taxon>
        <taxon>Agaricomycotina</taxon>
        <taxon>Agaricomycetes</taxon>
        <taxon>Agaricomycetidae</taxon>
        <taxon>Agaricales</taxon>
        <taxon>Agaricineae</taxon>
        <taxon>Strophariaceae</taxon>
        <taxon>Pholiota</taxon>
    </lineage>
</organism>
<evidence type="ECO:0000313" key="6">
    <source>
        <dbReference type="Proteomes" id="UP000807469"/>
    </source>
</evidence>
<keyword evidence="2" id="KW-0863">Zinc-finger</keyword>
<keyword evidence="1" id="KW-0507">mRNA processing</keyword>
<name>A0A9P6CSN8_9AGAR</name>
<dbReference type="Proteomes" id="UP000807469">
    <property type="component" value="Unassembled WGS sequence"/>
</dbReference>
<feature type="compositionally biased region" description="Acidic residues" evidence="3">
    <location>
        <begin position="122"/>
        <end position="131"/>
    </location>
</feature>
<protein>
    <recommendedName>
        <fullName evidence="4">CCHC-type domain-containing protein</fullName>
    </recommendedName>
</protein>
<dbReference type="Gene3D" id="4.10.60.10">
    <property type="entry name" value="Zinc finger, CCHC-type"/>
    <property type="match status" value="1"/>
</dbReference>
<dbReference type="GO" id="GO:0006397">
    <property type="term" value="P:mRNA processing"/>
    <property type="evidence" value="ECO:0007669"/>
    <property type="project" value="UniProtKB-KW"/>
</dbReference>
<dbReference type="SUPFAM" id="SSF57756">
    <property type="entry name" value="Retrovirus zinc finger-like domains"/>
    <property type="match status" value="1"/>
</dbReference>
<dbReference type="PANTHER" id="PTHR15503:SF22">
    <property type="entry name" value="TRANSPOSON TY3-I GAG POLYPROTEIN"/>
    <property type="match status" value="1"/>
</dbReference>
<dbReference type="SMART" id="SM00343">
    <property type="entry name" value="ZnF_C2HC"/>
    <property type="match status" value="1"/>
</dbReference>
<dbReference type="Pfam" id="PF00098">
    <property type="entry name" value="zf-CCHC"/>
    <property type="match status" value="1"/>
</dbReference>
<dbReference type="PROSITE" id="PS50158">
    <property type="entry name" value="ZF_CCHC"/>
    <property type="match status" value="1"/>
</dbReference>
<feature type="region of interest" description="Disordered" evidence="3">
    <location>
        <begin position="324"/>
        <end position="343"/>
    </location>
</feature>
<keyword evidence="2" id="KW-0862">Zinc</keyword>
<dbReference type="GO" id="GO:0008270">
    <property type="term" value="F:zinc ion binding"/>
    <property type="evidence" value="ECO:0007669"/>
    <property type="project" value="UniProtKB-KW"/>
</dbReference>
<dbReference type="EMBL" id="MU155854">
    <property type="protein sequence ID" value="KAF9470768.1"/>
    <property type="molecule type" value="Genomic_DNA"/>
</dbReference>
<dbReference type="OrthoDB" id="2895259at2759"/>
<gene>
    <name evidence="5" type="ORF">BDN70DRAFT_901853</name>
</gene>
<feature type="domain" description="CCHC-type" evidence="4">
    <location>
        <begin position="390"/>
        <end position="405"/>
    </location>
</feature>
<comment type="caution">
    <text evidence="5">The sequence shown here is derived from an EMBL/GenBank/DDBJ whole genome shotgun (WGS) entry which is preliminary data.</text>
</comment>
<dbReference type="GO" id="GO:0003676">
    <property type="term" value="F:nucleic acid binding"/>
    <property type="evidence" value="ECO:0007669"/>
    <property type="project" value="InterPro"/>
</dbReference>
<evidence type="ECO:0000313" key="5">
    <source>
        <dbReference type="EMBL" id="KAF9470768.1"/>
    </source>
</evidence>
<evidence type="ECO:0000256" key="2">
    <source>
        <dbReference type="PROSITE-ProRule" id="PRU00047"/>
    </source>
</evidence>
<feature type="region of interest" description="Disordered" evidence="3">
    <location>
        <begin position="1"/>
        <end position="147"/>
    </location>
</feature>
<dbReference type="PANTHER" id="PTHR15503">
    <property type="entry name" value="LDOC1 RELATED"/>
    <property type="match status" value="1"/>
</dbReference>
<dbReference type="InterPro" id="IPR036875">
    <property type="entry name" value="Znf_CCHC_sf"/>
</dbReference>
<feature type="region of interest" description="Disordered" evidence="3">
    <location>
        <begin position="461"/>
        <end position="480"/>
    </location>
</feature>
<accession>A0A9P6CSN8</accession>
<evidence type="ECO:0000256" key="3">
    <source>
        <dbReference type="SAM" id="MobiDB-lite"/>
    </source>
</evidence>